<dbReference type="PANTHER" id="PTHR42953">
    <property type="entry name" value="HIGH-AFFINITY ZINC UPTAKE SYSTEM PROTEIN ZNUA-RELATED"/>
    <property type="match status" value="1"/>
</dbReference>
<dbReference type="Gene3D" id="3.40.50.1980">
    <property type="entry name" value="Nitrogenase molybdenum iron protein domain"/>
    <property type="match status" value="3"/>
</dbReference>
<protein>
    <recommendedName>
        <fullName evidence="2">High-affinity zinc uptake system protein ZnuA</fullName>
    </recommendedName>
</protein>
<evidence type="ECO:0000256" key="4">
    <source>
        <dbReference type="ARBA" id="ARBA00022729"/>
    </source>
</evidence>
<dbReference type="OrthoDB" id="7346865at2"/>
<evidence type="ECO:0000256" key="2">
    <source>
        <dbReference type="ARBA" id="ARBA00015915"/>
    </source>
</evidence>
<feature type="signal peptide" evidence="7">
    <location>
        <begin position="1"/>
        <end position="18"/>
    </location>
</feature>
<keyword evidence="3" id="KW-0813">Transport</keyword>
<dbReference type="InterPro" id="IPR050492">
    <property type="entry name" value="Bact_metal-bind_prot9"/>
</dbReference>
<keyword evidence="5" id="KW-0406">Ion transport</keyword>
<keyword evidence="5" id="KW-0864">Zinc transport</keyword>
<keyword evidence="4 7" id="KW-0732">Signal</keyword>
<name>A0A1M5T6K3_9RHOB</name>
<evidence type="ECO:0000256" key="1">
    <source>
        <dbReference type="ARBA" id="ARBA00011028"/>
    </source>
</evidence>
<dbReference type="InterPro" id="IPR006127">
    <property type="entry name" value="ZnuA-like"/>
</dbReference>
<organism evidence="8 9">
    <name type="scientific">Cognatishimia maritima</name>
    <dbReference type="NCBI Taxonomy" id="870908"/>
    <lineage>
        <taxon>Bacteria</taxon>
        <taxon>Pseudomonadati</taxon>
        <taxon>Pseudomonadota</taxon>
        <taxon>Alphaproteobacteria</taxon>
        <taxon>Rhodobacterales</taxon>
        <taxon>Paracoccaceae</taxon>
        <taxon>Cognatishimia</taxon>
    </lineage>
</organism>
<evidence type="ECO:0000256" key="3">
    <source>
        <dbReference type="ARBA" id="ARBA00022448"/>
    </source>
</evidence>
<evidence type="ECO:0000256" key="6">
    <source>
        <dbReference type="SAM" id="MobiDB-lite"/>
    </source>
</evidence>
<accession>A0A1M5T6K3</accession>
<dbReference type="PANTHER" id="PTHR42953:SF3">
    <property type="entry name" value="HIGH-AFFINITY ZINC UPTAKE SYSTEM PROTEIN ZNUA"/>
    <property type="match status" value="1"/>
</dbReference>
<dbReference type="Pfam" id="PF01297">
    <property type="entry name" value="ZnuA"/>
    <property type="match status" value="1"/>
</dbReference>
<evidence type="ECO:0000313" key="9">
    <source>
        <dbReference type="Proteomes" id="UP000184211"/>
    </source>
</evidence>
<dbReference type="STRING" id="870908.SAMN04488044_2594"/>
<proteinExistence type="inferred from homology"/>
<dbReference type="SUPFAM" id="SSF53807">
    <property type="entry name" value="Helical backbone' metal receptor"/>
    <property type="match status" value="1"/>
</dbReference>
<dbReference type="Proteomes" id="UP000184211">
    <property type="component" value="Unassembled WGS sequence"/>
</dbReference>
<sequence>MFIRLVTALSFVALQAQAETPTVATDIAPVHSLVSRVMSGVGEPMSVMPQGASPHGYSLRPSEARTLSQADLVIWMGEDLTPWLEDAIENLAPDAKSLELLHLTETHVLETRTEAVFEDHNDDYANEEDHHADEHGDHGDHGDDHKDEDGHDEHAEDHEDDHGHGHYHDGHDPHAWLDPENAVIWLTSIAAALSELDPANAELYAMNAKVAATEIEAVAEDSRRLLAPLQDRRFVVFHDAYQYFEHAFDLNALGALQLSDATPPSAARLVHLRDEIAEHGVVCVFAEPQFNPELIASVAPEGTNTGTLDPLGTQLPMGPSFYTLLLRDLTERVANCLS</sequence>
<keyword evidence="5" id="KW-0862">Zinc</keyword>
<gene>
    <name evidence="8" type="ORF">SAMN04488044_2594</name>
</gene>
<feature type="chain" id="PRO_5011979722" description="High-affinity zinc uptake system protein ZnuA" evidence="7">
    <location>
        <begin position="19"/>
        <end position="338"/>
    </location>
</feature>
<keyword evidence="9" id="KW-1185">Reference proteome</keyword>
<comment type="similarity">
    <text evidence="1">Belongs to the bacterial solute-binding protein 9 family.</text>
</comment>
<reference evidence="9" key="1">
    <citation type="submission" date="2016-11" db="EMBL/GenBank/DDBJ databases">
        <authorList>
            <person name="Varghese N."/>
            <person name="Submissions S."/>
        </authorList>
    </citation>
    <scope>NUCLEOTIDE SEQUENCE [LARGE SCALE GENOMIC DNA]</scope>
    <source>
        <strain evidence="9">DSM 28223</strain>
    </source>
</reference>
<dbReference type="RefSeq" id="WP_072793450.1">
    <property type="nucleotide sequence ID" value="NZ_FQWM01000005.1"/>
</dbReference>
<dbReference type="AlphaFoldDB" id="A0A1M5T6K3"/>
<dbReference type="GO" id="GO:0006829">
    <property type="term" value="P:zinc ion transport"/>
    <property type="evidence" value="ECO:0007669"/>
    <property type="project" value="UniProtKB-KW"/>
</dbReference>
<dbReference type="EMBL" id="FQWM01000005">
    <property type="protein sequence ID" value="SHH46230.1"/>
    <property type="molecule type" value="Genomic_DNA"/>
</dbReference>
<feature type="region of interest" description="Disordered" evidence="6">
    <location>
        <begin position="126"/>
        <end position="173"/>
    </location>
</feature>
<dbReference type="GO" id="GO:0046872">
    <property type="term" value="F:metal ion binding"/>
    <property type="evidence" value="ECO:0007669"/>
    <property type="project" value="InterPro"/>
</dbReference>
<evidence type="ECO:0000256" key="5">
    <source>
        <dbReference type="ARBA" id="ARBA00022906"/>
    </source>
</evidence>
<evidence type="ECO:0000256" key="7">
    <source>
        <dbReference type="SAM" id="SignalP"/>
    </source>
</evidence>
<evidence type="ECO:0000313" key="8">
    <source>
        <dbReference type="EMBL" id="SHH46230.1"/>
    </source>
</evidence>